<evidence type="ECO:0000256" key="5">
    <source>
        <dbReference type="RuleBase" id="RU361185"/>
    </source>
</evidence>
<dbReference type="AlphaFoldDB" id="A0A0C9X4N7"/>
<evidence type="ECO:0000259" key="7">
    <source>
        <dbReference type="Pfam" id="PF01055"/>
    </source>
</evidence>
<dbReference type="PANTHER" id="PTHR22762:SF67">
    <property type="entry name" value="ALPHA_BETA-GLUCOSIDASE AGDC-RELATED"/>
    <property type="match status" value="1"/>
</dbReference>
<comment type="similarity">
    <text evidence="1 5">Belongs to the glycosyl hydrolase 31 family.</text>
</comment>
<dbReference type="PANTHER" id="PTHR22762">
    <property type="entry name" value="ALPHA-GLUCOSIDASE"/>
    <property type="match status" value="1"/>
</dbReference>
<dbReference type="GO" id="GO:0005975">
    <property type="term" value="P:carbohydrate metabolic process"/>
    <property type="evidence" value="ECO:0007669"/>
    <property type="project" value="InterPro"/>
</dbReference>
<reference evidence="9" key="2">
    <citation type="submission" date="2015-01" db="EMBL/GenBank/DDBJ databases">
        <title>Evolutionary Origins and Diversification of the Mycorrhizal Mutualists.</title>
        <authorList>
            <consortium name="DOE Joint Genome Institute"/>
            <consortium name="Mycorrhizal Genomics Consortium"/>
            <person name="Kohler A."/>
            <person name="Kuo A."/>
            <person name="Nagy L.G."/>
            <person name="Floudas D."/>
            <person name="Copeland A."/>
            <person name="Barry K.W."/>
            <person name="Cichocki N."/>
            <person name="Veneault-Fourrey C."/>
            <person name="LaButti K."/>
            <person name="Lindquist E.A."/>
            <person name="Lipzen A."/>
            <person name="Lundell T."/>
            <person name="Morin E."/>
            <person name="Murat C."/>
            <person name="Riley R."/>
            <person name="Ohm R."/>
            <person name="Sun H."/>
            <person name="Tunlid A."/>
            <person name="Henrissat B."/>
            <person name="Grigoriev I.V."/>
            <person name="Hibbett D.S."/>
            <person name="Martin F."/>
        </authorList>
    </citation>
    <scope>NUCLEOTIDE SEQUENCE [LARGE SCALE GENOMIC DNA]</scope>
    <source>
        <strain evidence="9">LaAM-08-1</strain>
    </source>
</reference>
<dbReference type="SUPFAM" id="SSF51445">
    <property type="entry name" value="(Trans)glycosidases"/>
    <property type="match status" value="1"/>
</dbReference>
<dbReference type="Gene3D" id="3.20.20.80">
    <property type="entry name" value="Glycosidases"/>
    <property type="match status" value="1"/>
</dbReference>
<dbReference type="EMBL" id="KN838900">
    <property type="protein sequence ID" value="KIJ92581.1"/>
    <property type="molecule type" value="Genomic_DNA"/>
</dbReference>
<accession>A0A0C9X4N7</accession>
<name>A0A0C9X4N7_9AGAR</name>
<keyword evidence="3" id="KW-0325">Glycoprotein</keyword>
<feature type="signal peptide" evidence="6">
    <location>
        <begin position="1"/>
        <end position="25"/>
    </location>
</feature>
<gene>
    <name evidence="8" type="ORF">K443DRAFT_125885</name>
</gene>
<dbReference type="STRING" id="1095629.A0A0C9X4N7"/>
<dbReference type="HOGENOM" id="CLU_511968_0_0_1"/>
<keyword evidence="2 5" id="KW-0378">Hydrolase</keyword>
<evidence type="ECO:0000256" key="3">
    <source>
        <dbReference type="ARBA" id="ARBA00023180"/>
    </source>
</evidence>
<evidence type="ECO:0000256" key="6">
    <source>
        <dbReference type="SAM" id="SignalP"/>
    </source>
</evidence>
<evidence type="ECO:0000256" key="4">
    <source>
        <dbReference type="ARBA" id="ARBA00023295"/>
    </source>
</evidence>
<organism evidence="8 9">
    <name type="scientific">Laccaria amethystina LaAM-08-1</name>
    <dbReference type="NCBI Taxonomy" id="1095629"/>
    <lineage>
        <taxon>Eukaryota</taxon>
        <taxon>Fungi</taxon>
        <taxon>Dikarya</taxon>
        <taxon>Basidiomycota</taxon>
        <taxon>Agaricomycotina</taxon>
        <taxon>Agaricomycetes</taxon>
        <taxon>Agaricomycetidae</taxon>
        <taxon>Agaricales</taxon>
        <taxon>Agaricineae</taxon>
        <taxon>Hydnangiaceae</taxon>
        <taxon>Laccaria</taxon>
    </lineage>
</organism>
<dbReference type="Proteomes" id="UP000054477">
    <property type="component" value="Unassembled WGS sequence"/>
</dbReference>
<keyword evidence="6" id="KW-0732">Signal</keyword>
<dbReference type="GO" id="GO:0004553">
    <property type="term" value="F:hydrolase activity, hydrolyzing O-glycosyl compounds"/>
    <property type="evidence" value="ECO:0007669"/>
    <property type="project" value="InterPro"/>
</dbReference>
<evidence type="ECO:0000313" key="8">
    <source>
        <dbReference type="EMBL" id="KIJ92581.1"/>
    </source>
</evidence>
<evidence type="ECO:0000313" key="9">
    <source>
        <dbReference type="Proteomes" id="UP000054477"/>
    </source>
</evidence>
<protein>
    <submittedName>
        <fullName evidence="8">Glycoside hydrolase family 31 protein</fullName>
    </submittedName>
</protein>
<keyword evidence="4 5" id="KW-0326">Glycosidase</keyword>
<evidence type="ECO:0000256" key="2">
    <source>
        <dbReference type="ARBA" id="ARBA00022801"/>
    </source>
</evidence>
<reference evidence="8 9" key="1">
    <citation type="submission" date="2014-04" db="EMBL/GenBank/DDBJ databases">
        <authorList>
            <consortium name="DOE Joint Genome Institute"/>
            <person name="Kuo A."/>
            <person name="Kohler A."/>
            <person name="Nagy L.G."/>
            <person name="Floudas D."/>
            <person name="Copeland A."/>
            <person name="Barry K.W."/>
            <person name="Cichocki N."/>
            <person name="Veneault-Fourrey C."/>
            <person name="LaButti K."/>
            <person name="Lindquist E.A."/>
            <person name="Lipzen A."/>
            <person name="Lundell T."/>
            <person name="Morin E."/>
            <person name="Murat C."/>
            <person name="Sun H."/>
            <person name="Tunlid A."/>
            <person name="Henrissat B."/>
            <person name="Grigoriev I.V."/>
            <person name="Hibbett D.S."/>
            <person name="Martin F."/>
            <person name="Nordberg H.P."/>
            <person name="Cantor M.N."/>
            <person name="Hua S.X."/>
        </authorList>
    </citation>
    <scope>NUCLEOTIDE SEQUENCE [LARGE SCALE GENOMIC DNA]</scope>
    <source>
        <strain evidence="8 9">LaAM-08-1</strain>
    </source>
</reference>
<keyword evidence="9" id="KW-1185">Reference proteome</keyword>
<feature type="chain" id="PRO_5002205693" evidence="6">
    <location>
        <begin position="26"/>
        <end position="532"/>
    </location>
</feature>
<dbReference type="InterPro" id="IPR017853">
    <property type="entry name" value="GH"/>
</dbReference>
<dbReference type="InterPro" id="IPR000322">
    <property type="entry name" value="Glyco_hydro_31_TIM"/>
</dbReference>
<sequence>MFLPCPLGLSFVALATTFLPHVVNATFVDPNVLDACPGYKATNVSASGTKFTATLILAGKPCNVFGNETQKLSLSVEYETSAGIPLKTMWTDIDYMYKRRIFTVDPDYFPLDRMREIIDYLHTHQQRYVLMTDPAVAYLPNQGYPPYDRGKELDIWLKGPDGKESLRLVWPGLFCVFGVTVYTDWFHPAIQGYWTNEFQLFYDSTTGLDIDGAWIDMNEPANFCSLPCDDTFQQAIQQNLPPPRANPPPAHDTPFFGDQKITAQNQRRDEDILNPPYAIDNAAGPLSSKTSWINAKHFNSLTEYNTHNLFGTMMSSATHNAMLARRPGKRTLLITRSTFVGAGRSVGKWLGDNISDWEHYRFSIAGMLGFTAVYQVDYDRGIDVDKQRDDGILRQLSAIKSSRSNAGGYREQSLYEPLPSMWGRAPSPNFDFPPFLSNTHQQPIPIQRMRISTALLLSPLLMVAKVNAGPIAYGLCQTGCNTVAVACYAAAGFTFGTIVAAPATPAVILGCNSALGVCSATCATLVLFAPTP</sequence>
<dbReference type="OrthoDB" id="5839090at2759"/>
<dbReference type="Pfam" id="PF01055">
    <property type="entry name" value="Glyco_hydro_31_2nd"/>
    <property type="match status" value="1"/>
</dbReference>
<proteinExistence type="inferred from homology"/>
<feature type="domain" description="Glycoside hydrolase family 31 TIM barrel" evidence="7">
    <location>
        <begin position="76"/>
        <end position="373"/>
    </location>
</feature>
<evidence type="ECO:0000256" key="1">
    <source>
        <dbReference type="ARBA" id="ARBA00007806"/>
    </source>
</evidence>